<evidence type="ECO:0000259" key="3">
    <source>
        <dbReference type="PROSITE" id="PS50157"/>
    </source>
</evidence>
<dbReference type="Proteomes" id="UP000076532">
    <property type="component" value="Unassembled WGS sequence"/>
</dbReference>
<feature type="compositionally biased region" description="Low complexity" evidence="2">
    <location>
        <begin position="71"/>
        <end position="81"/>
    </location>
</feature>
<dbReference type="OrthoDB" id="1667110at2759"/>
<dbReference type="AlphaFoldDB" id="A0A167SSB5"/>
<evidence type="ECO:0000313" key="5">
    <source>
        <dbReference type="Proteomes" id="UP000076532"/>
    </source>
</evidence>
<feature type="region of interest" description="Disordered" evidence="2">
    <location>
        <begin position="70"/>
        <end position="97"/>
    </location>
</feature>
<protein>
    <recommendedName>
        <fullName evidence="3">C2H2-type domain-containing protein</fullName>
    </recommendedName>
</protein>
<evidence type="ECO:0000313" key="4">
    <source>
        <dbReference type="EMBL" id="KZP02194.1"/>
    </source>
</evidence>
<name>A0A167SSB5_9AGAM</name>
<feature type="region of interest" description="Disordered" evidence="2">
    <location>
        <begin position="319"/>
        <end position="342"/>
    </location>
</feature>
<organism evidence="4 5">
    <name type="scientific">Athelia psychrophila</name>
    <dbReference type="NCBI Taxonomy" id="1759441"/>
    <lineage>
        <taxon>Eukaryota</taxon>
        <taxon>Fungi</taxon>
        <taxon>Dikarya</taxon>
        <taxon>Basidiomycota</taxon>
        <taxon>Agaricomycotina</taxon>
        <taxon>Agaricomycetes</taxon>
        <taxon>Agaricomycetidae</taxon>
        <taxon>Atheliales</taxon>
        <taxon>Atheliaceae</taxon>
        <taxon>Athelia</taxon>
    </lineage>
</organism>
<sequence>VSNKADAIKIASDFICAANLSATVNVSRELRRHRLANGKESGEDVLQITTTLYHAWNALEEVRSRFTNGHSISARSHSPSSLVDKRSTSATPPFRNDEVEPILPAVSSTDSDITFGPGYQPMDTTSSGSEVAKKNNKVQARRLKKARQKEARWIKDFGTIDEDSLVERFPCPLCPGLQRRYLRSTLLCHLIDRHHTELVSKSLAALKTAQSERKLCKPGKGLPRLLGVLSKAPRLRPFAMNLDRDQLICSACSRLFATRPALTTHKRGCAASKKRFSNAVDGAKSILLARKRIRTAALINLGTSESTSSSVAATQPIVRIPSISPPKNANSATEEVDPAPSA</sequence>
<gene>
    <name evidence="4" type="ORF">FIBSPDRAFT_906066</name>
</gene>
<dbReference type="GO" id="GO:0008270">
    <property type="term" value="F:zinc ion binding"/>
    <property type="evidence" value="ECO:0007669"/>
    <property type="project" value="UniProtKB-KW"/>
</dbReference>
<feature type="non-terminal residue" evidence="4">
    <location>
        <position position="342"/>
    </location>
</feature>
<dbReference type="PROSITE" id="PS50157">
    <property type="entry name" value="ZINC_FINGER_C2H2_2"/>
    <property type="match status" value="1"/>
</dbReference>
<reference evidence="4 5" key="1">
    <citation type="journal article" date="2016" name="Mol. Biol. Evol.">
        <title>Comparative Genomics of Early-Diverging Mushroom-Forming Fungi Provides Insights into the Origins of Lignocellulose Decay Capabilities.</title>
        <authorList>
            <person name="Nagy L.G."/>
            <person name="Riley R."/>
            <person name="Tritt A."/>
            <person name="Adam C."/>
            <person name="Daum C."/>
            <person name="Floudas D."/>
            <person name="Sun H."/>
            <person name="Yadav J.S."/>
            <person name="Pangilinan J."/>
            <person name="Larsson K.H."/>
            <person name="Matsuura K."/>
            <person name="Barry K."/>
            <person name="Labutti K."/>
            <person name="Kuo R."/>
            <person name="Ohm R.A."/>
            <person name="Bhattacharya S.S."/>
            <person name="Shirouzu T."/>
            <person name="Yoshinaga Y."/>
            <person name="Martin F.M."/>
            <person name="Grigoriev I.V."/>
            <person name="Hibbett D.S."/>
        </authorList>
    </citation>
    <scope>NUCLEOTIDE SEQUENCE [LARGE SCALE GENOMIC DNA]</scope>
    <source>
        <strain evidence="4 5">CBS 109695</strain>
    </source>
</reference>
<evidence type="ECO:0000256" key="2">
    <source>
        <dbReference type="SAM" id="MobiDB-lite"/>
    </source>
</evidence>
<feature type="domain" description="C2H2-type" evidence="3">
    <location>
        <begin position="247"/>
        <end position="275"/>
    </location>
</feature>
<keyword evidence="5" id="KW-1185">Reference proteome</keyword>
<evidence type="ECO:0000256" key="1">
    <source>
        <dbReference type="PROSITE-ProRule" id="PRU00042"/>
    </source>
</evidence>
<keyword evidence="1" id="KW-0479">Metal-binding</keyword>
<keyword evidence="1" id="KW-0862">Zinc</keyword>
<accession>A0A167SSB5</accession>
<keyword evidence="1" id="KW-0863">Zinc-finger</keyword>
<feature type="non-terminal residue" evidence="4">
    <location>
        <position position="1"/>
    </location>
</feature>
<dbReference type="EMBL" id="KV418845">
    <property type="protein sequence ID" value="KZP02194.1"/>
    <property type="molecule type" value="Genomic_DNA"/>
</dbReference>
<proteinExistence type="predicted"/>
<dbReference type="InterPro" id="IPR013087">
    <property type="entry name" value="Znf_C2H2_type"/>
</dbReference>